<dbReference type="InterPro" id="IPR036396">
    <property type="entry name" value="Cyt_P450_sf"/>
</dbReference>
<dbReference type="InterPro" id="IPR002401">
    <property type="entry name" value="Cyt_P450_E_grp-I"/>
</dbReference>
<reference evidence="17" key="1">
    <citation type="journal article" date="2017" name="Nat. Ecol. Evol.">
        <title>Genome expansion and lineage-specific genetic innovations in the forest pathogenic fungi Armillaria.</title>
        <authorList>
            <person name="Sipos G."/>
            <person name="Prasanna A.N."/>
            <person name="Walter M.C."/>
            <person name="O'Connor E."/>
            <person name="Balint B."/>
            <person name="Krizsan K."/>
            <person name="Kiss B."/>
            <person name="Hess J."/>
            <person name="Varga T."/>
            <person name="Slot J."/>
            <person name="Riley R."/>
            <person name="Boka B."/>
            <person name="Rigling D."/>
            <person name="Barry K."/>
            <person name="Lee J."/>
            <person name="Mihaltcheva S."/>
            <person name="LaButti K."/>
            <person name="Lipzen A."/>
            <person name="Waldron R."/>
            <person name="Moloney N.M."/>
            <person name="Sperisen C."/>
            <person name="Kredics L."/>
            <person name="Vagvoelgyi C."/>
            <person name="Patrignani A."/>
            <person name="Fitzpatrick D."/>
            <person name="Nagy I."/>
            <person name="Doyle S."/>
            <person name="Anderson J.B."/>
            <person name="Grigoriev I.V."/>
            <person name="Gueldener U."/>
            <person name="Muensterkoetter M."/>
            <person name="Nagy L.G."/>
        </authorList>
    </citation>
    <scope>NUCLEOTIDE SEQUENCE [LARGE SCALE GENOMIC DNA]</scope>
    <source>
        <strain evidence="17">C18/9</strain>
    </source>
</reference>
<dbReference type="AlphaFoldDB" id="A0A284QSQ0"/>
<keyword evidence="12 15" id="KW-0472">Membrane</keyword>
<comment type="cofactor">
    <cofactor evidence="1 13">
        <name>heme</name>
        <dbReference type="ChEBI" id="CHEBI:30413"/>
    </cofactor>
</comment>
<evidence type="ECO:0000256" key="5">
    <source>
        <dbReference type="ARBA" id="ARBA00022617"/>
    </source>
</evidence>
<keyword evidence="8 15" id="KW-1133">Transmembrane helix</keyword>
<dbReference type="PROSITE" id="PS00086">
    <property type="entry name" value="CYTOCHROME_P450"/>
    <property type="match status" value="1"/>
</dbReference>
<name>A0A284QSQ0_ARMOS</name>
<dbReference type="PANTHER" id="PTHR24305">
    <property type="entry name" value="CYTOCHROME P450"/>
    <property type="match status" value="1"/>
</dbReference>
<evidence type="ECO:0000256" key="7">
    <source>
        <dbReference type="ARBA" id="ARBA00022723"/>
    </source>
</evidence>
<gene>
    <name evidence="16" type="ORF">ARMOST_02810</name>
</gene>
<comment type="similarity">
    <text evidence="4 14">Belongs to the cytochrome P450 family.</text>
</comment>
<evidence type="ECO:0000256" key="9">
    <source>
        <dbReference type="ARBA" id="ARBA00023002"/>
    </source>
</evidence>
<sequence length="537" mass="59803">MEPTSLSIVALLVIAITILISRRKRSVVKQLRGPTPDSWLLGNEYAVKHQDQVGDLDFPWFHEYGSAFRGAACYGKDLLVLGDPKGLQHVLHGSGYRYPKAPDSDYNLNILFGRGIITVAGSVHQRHRKVMNPAFSAAQLRTFLSLFQQSAKKFSQKLNDMAQGGQSNINITLWLGKLTLDIIGESAFGYRYGALDDENNQLANTLNNLFHDAGIFPSRAGILFSALPRVLPNPLLQLMDLIPSRQKTHFSSFEVAAKKVGRELLKENVERNGSESSTGKDVLSILARANSQEEEKKRLSDDEVLAQIASLTLAGHETTASTLTWTLFELCNHPEQQDRIRAEIAEVRSRYATKGELTAADYDGMPFMNAVIKETLRFHPIVPALLRIAAYDDVIPLTDPVTTSTGAKLTEIPVEKGQLIEIAIAYYNRNPTVWGSDADAWNPDRFLGELDKQTPVGVYANLLTFSAGVRSCIGWRFAVMELQVILFELLESFKFTFPKEGIDIKRQHAGLMIPMVRDEMSKGTQMPMRLIPSPIQC</sequence>
<keyword evidence="11 14" id="KW-0503">Monooxygenase</keyword>
<dbReference type="GO" id="GO:0020037">
    <property type="term" value="F:heme binding"/>
    <property type="evidence" value="ECO:0007669"/>
    <property type="project" value="InterPro"/>
</dbReference>
<organism evidence="16 17">
    <name type="scientific">Armillaria ostoyae</name>
    <name type="common">Armillaria root rot fungus</name>
    <dbReference type="NCBI Taxonomy" id="47428"/>
    <lineage>
        <taxon>Eukaryota</taxon>
        <taxon>Fungi</taxon>
        <taxon>Dikarya</taxon>
        <taxon>Basidiomycota</taxon>
        <taxon>Agaricomycotina</taxon>
        <taxon>Agaricomycetes</taxon>
        <taxon>Agaricomycetidae</taxon>
        <taxon>Agaricales</taxon>
        <taxon>Marasmiineae</taxon>
        <taxon>Physalacriaceae</taxon>
        <taxon>Armillaria</taxon>
    </lineage>
</organism>
<feature type="binding site" description="axial binding residue" evidence="13">
    <location>
        <position position="472"/>
    </location>
    <ligand>
        <name>heme</name>
        <dbReference type="ChEBI" id="CHEBI:30413"/>
    </ligand>
    <ligandPart>
        <name>Fe</name>
        <dbReference type="ChEBI" id="CHEBI:18248"/>
    </ligandPart>
</feature>
<dbReference type="GO" id="GO:0016020">
    <property type="term" value="C:membrane"/>
    <property type="evidence" value="ECO:0007669"/>
    <property type="project" value="UniProtKB-SubCell"/>
</dbReference>
<dbReference type="PRINTS" id="PR00385">
    <property type="entry name" value="P450"/>
</dbReference>
<dbReference type="EMBL" id="FUEG01000002">
    <property type="protein sequence ID" value="SJK99506.1"/>
    <property type="molecule type" value="Genomic_DNA"/>
</dbReference>
<evidence type="ECO:0000256" key="14">
    <source>
        <dbReference type="RuleBase" id="RU000461"/>
    </source>
</evidence>
<evidence type="ECO:0000256" key="12">
    <source>
        <dbReference type="ARBA" id="ARBA00023136"/>
    </source>
</evidence>
<dbReference type="PRINTS" id="PR00463">
    <property type="entry name" value="EP450I"/>
</dbReference>
<dbReference type="GO" id="GO:0004497">
    <property type="term" value="F:monooxygenase activity"/>
    <property type="evidence" value="ECO:0007669"/>
    <property type="project" value="UniProtKB-KW"/>
</dbReference>
<evidence type="ECO:0000256" key="1">
    <source>
        <dbReference type="ARBA" id="ARBA00001971"/>
    </source>
</evidence>
<comment type="subcellular location">
    <subcellularLocation>
        <location evidence="2">Membrane</location>
    </subcellularLocation>
</comment>
<keyword evidence="7 13" id="KW-0479">Metal-binding</keyword>
<evidence type="ECO:0000256" key="10">
    <source>
        <dbReference type="ARBA" id="ARBA00023004"/>
    </source>
</evidence>
<dbReference type="PANTHER" id="PTHR24305:SF166">
    <property type="entry name" value="CYTOCHROME P450 12A4, MITOCHONDRIAL-RELATED"/>
    <property type="match status" value="1"/>
</dbReference>
<evidence type="ECO:0000256" key="11">
    <source>
        <dbReference type="ARBA" id="ARBA00023033"/>
    </source>
</evidence>
<evidence type="ECO:0000256" key="6">
    <source>
        <dbReference type="ARBA" id="ARBA00022692"/>
    </source>
</evidence>
<evidence type="ECO:0000256" key="4">
    <source>
        <dbReference type="ARBA" id="ARBA00010617"/>
    </source>
</evidence>
<evidence type="ECO:0000256" key="2">
    <source>
        <dbReference type="ARBA" id="ARBA00004370"/>
    </source>
</evidence>
<accession>A0A284QSQ0</accession>
<keyword evidence="6 15" id="KW-0812">Transmembrane</keyword>
<dbReference type="InterPro" id="IPR050121">
    <property type="entry name" value="Cytochrome_P450_monoxygenase"/>
</dbReference>
<dbReference type="GO" id="GO:0005506">
    <property type="term" value="F:iron ion binding"/>
    <property type="evidence" value="ECO:0007669"/>
    <property type="project" value="InterPro"/>
</dbReference>
<dbReference type="Pfam" id="PF00067">
    <property type="entry name" value="p450"/>
    <property type="match status" value="1"/>
</dbReference>
<comment type="pathway">
    <text evidence="3">Secondary metabolite biosynthesis; terpenoid biosynthesis.</text>
</comment>
<evidence type="ECO:0000256" key="13">
    <source>
        <dbReference type="PIRSR" id="PIRSR602401-1"/>
    </source>
</evidence>
<dbReference type="InterPro" id="IPR017972">
    <property type="entry name" value="Cyt_P450_CS"/>
</dbReference>
<dbReference type="SUPFAM" id="SSF48264">
    <property type="entry name" value="Cytochrome P450"/>
    <property type="match status" value="1"/>
</dbReference>
<keyword evidence="5 13" id="KW-0349">Heme</keyword>
<dbReference type="OrthoDB" id="1470350at2759"/>
<dbReference type="STRING" id="47428.A0A284QSQ0"/>
<feature type="transmembrane region" description="Helical" evidence="15">
    <location>
        <begin position="6"/>
        <end position="22"/>
    </location>
</feature>
<evidence type="ECO:0008006" key="18">
    <source>
        <dbReference type="Google" id="ProtNLM"/>
    </source>
</evidence>
<evidence type="ECO:0000256" key="3">
    <source>
        <dbReference type="ARBA" id="ARBA00004721"/>
    </source>
</evidence>
<keyword evidence="9 14" id="KW-0560">Oxidoreductase</keyword>
<dbReference type="Gene3D" id="1.10.630.10">
    <property type="entry name" value="Cytochrome P450"/>
    <property type="match status" value="1"/>
</dbReference>
<protein>
    <recommendedName>
        <fullName evidence="18">Cytochrome P450</fullName>
    </recommendedName>
</protein>
<keyword evidence="17" id="KW-1185">Reference proteome</keyword>
<evidence type="ECO:0000313" key="16">
    <source>
        <dbReference type="EMBL" id="SJK99506.1"/>
    </source>
</evidence>
<dbReference type="OMA" id="DGIHRIW"/>
<evidence type="ECO:0000256" key="8">
    <source>
        <dbReference type="ARBA" id="ARBA00022989"/>
    </source>
</evidence>
<dbReference type="Proteomes" id="UP000219338">
    <property type="component" value="Unassembled WGS sequence"/>
</dbReference>
<evidence type="ECO:0000313" key="17">
    <source>
        <dbReference type="Proteomes" id="UP000219338"/>
    </source>
</evidence>
<dbReference type="GO" id="GO:0016705">
    <property type="term" value="F:oxidoreductase activity, acting on paired donors, with incorporation or reduction of molecular oxygen"/>
    <property type="evidence" value="ECO:0007669"/>
    <property type="project" value="InterPro"/>
</dbReference>
<dbReference type="InterPro" id="IPR001128">
    <property type="entry name" value="Cyt_P450"/>
</dbReference>
<keyword evidence="10 13" id="KW-0408">Iron</keyword>
<evidence type="ECO:0000256" key="15">
    <source>
        <dbReference type="SAM" id="Phobius"/>
    </source>
</evidence>
<proteinExistence type="inferred from homology"/>